<evidence type="ECO:0000259" key="3">
    <source>
        <dbReference type="PROSITE" id="PS50930"/>
    </source>
</evidence>
<dbReference type="PROSITE" id="PS50930">
    <property type="entry name" value="HTH_LYTTR"/>
    <property type="match status" value="1"/>
</dbReference>
<dbReference type="PANTHER" id="PTHR37299:SF1">
    <property type="entry name" value="STAGE 0 SPORULATION PROTEIN A HOMOLOG"/>
    <property type="match status" value="1"/>
</dbReference>
<evidence type="ECO:0000313" key="5">
    <source>
        <dbReference type="Proteomes" id="UP000294498"/>
    </source>
</evidence>
<dbReference type="InterPro" id="IPR007492">
    <property type="entry name" value="LytTR_DNA-bd_dom"/>
</dbReference>
<evidence type="ECO:0000313" key="4">
    <source>
        <dbReference type="EMBL" id="TDW96608.1"/>
    </source>
</evidence>
<dbReference type="InterPro" id="IPR046947">
    <property type="entry name" value="LytR-like"/>
</dbReference>
<feature type="domain" description="Response regulatory" evidence="2">
    <location>
        <begin position="3"/>
        <end position="114"/>
    </location>
</feature>
<feature type="modified residue" description="4-aspartylphosphate" evidence="1">
    <location>
        <position position="54"/>
    </location>
</feature>
<dbReference type="RefSeq" id="WP_133997348.1">
    <property type="nucleotide sequence ID" value="NZ_SODV01000002.1"/>
</dbReference>
<feature type="domain" description="HTH LytTR-type" evidence="3">
    <location>
        <begin position="131"/>
        <end position="201"/>
    </location>
</feature>
<dbReference type="SMART" id="SM00850">
    <property type="entry name" value="LytTR"/>
    <property type="match status" value="1"/>
</dbReference>
<dbReference type="SUPFAM" id="SSF52172">
    <property type="entry name" value="CheY-like"/>
    <property type="match status" value="1"/>
</dbReference>
<dbReference type="EMBL" id="SODV01000002">
    <property type="protein sequence ID" value="TDW96608.1"/>
    <property type="molecule type" value="Genomic_DNA"/>
</dbReference>
<protein>
    <submittedName>
        <fullName evidence="4">LytTR family two component transcriptional regulator</fullName>
    </submittedName>
</protein>
<dbReference type="InterPro" id="IPR011006">
    <property type="entry name" value="CheY-like_superfamily"/>
</dbReference>
<dbReference type="Gene3D" id="2.40.50.1020">
    <property type="entry name" value="LytTr DNA-binding domain"/>
    <property type="match status" value="1"/>
</dbReference>
<dbReference type="Proteomes" id="UP000294498">
    <property type="component" value="Unassembled WGS sequence"/>
</dbReference>
<dbReference type="OrthoDB" id="9787344at2"/>
<dbReference type="AlphaFoldDB" id="A0A4R8DGU5"/>
<accession>A0A4R8DGU5</accession>
<gene>
    <name evidence="4" type="ORF">EDB95_4441</name>
</gene>
<comment type="caution">
    <text evidence="4">The sequence shown here is derived from an EMBL/GenBank/DDBJ whole genome shotgun (WGS) entry which is preliminary data.</text>
</comment>
<proteinExistence type="predicted"/>
<dbReference type="GO" id="GO:0000156">
    <property type="term" value="F:phosphorelay response regulator activity"/>
    <property type="evidence" value="ECO:0007669"/>
    <property type="project" value="InterPro"/>
</dbReference>
<dbReference type="Gene3D" id="3.40.50.2300">
    <property type="match status" value="1"/>
</dbReference>
<keyword evidence="5" id="KW-1185">Reference proteome</keyword>
<reference evidence="4 5" key="1">
    <citation type="submission" date="2019-03" db="EMBL/GenBank/DDBJ databases">
        <title>Genomic Encyclopedia of Type Strains, Phase IV (KMG-IV): sequencing the most valuable type-strain genomes for metagenomic binning, comparative biology and taxonomic classification.</title>
        <authorList>
            <person name="Goeker M."/>
        </authorList>
    </citation>
    <scope>NUCLEOTIDE SEQUENCE [LARGE SCALE GENOMIC DNA]</scope>
    <source>
        <strain evidence="4 5">DSM 100059</strain>
    </source>
</reference>
<name>A0A4R8DGU5_9BACT</name>
<organism evidence="4 5">
    <name type="scientific">Dinghuibacter silviterrae</name>
    <dbReference type="NCBI Taxonomy" id="1539049"/>
    <lineage>
        <taxon>Bacteria</taxon>
        <taxon>Pseudomonadati</taxon>
        <taxon>Bacteroidota</taxon>
        <taxon>Chitinophagia</taxon>
        <taxon>Chitinophagales</taxon>
        <taxon>Chitinophagaceae</taxon>
        <taxon>Dinghuibacter</taxon>
    </lineage>
</organism>
<keyword evidence="1" id="KW-0597">Phosphoprotein</keyword>
<sequence>MIRCIIVEDEELAQEVIRRHLERISSFELVGVYRTASEAREALKQSEVDLMFLDIRLPGMSGLSFLSTLPDPPLVILTTAYAEYALESYEFNVIDYLLKPISFDRFSKALQKVDAGRLLSRLPDTPGEDFMFVKSGGKFFRVNFAEVIYIQGMRDYLKIVAEGYTVVTLQTMGDMEKQLPSGRFIRVHRSYIVSISRIRSIYGNSVTLAKGEIPIGLVYKEAVMKLVSSPGSRPSS</sequence>
<dbReference type="GO" id="GO:0003677">
    <property type="term" value="F:DNA binding"/>
    <property type="evidence" value="ECO:0007669"/>
    <property type="project" value="InterPro"/>
</dbReference>
<dbReference type="PANTHER" id="PTHR37299">
    <property type="entry name" value="TRANSCRIPTIONAL REGULATOR-RELATED"/>
    <property type="match status" value="1"/>
</dbReference>
<dbReference type="PROSITE" id="PS50110">
    <property type="entry name" value="RESPONSE_REGULATORY"/>
    <property type="match status" value="1"/>
</dbReference>
<evidence type="ECO:0000259" key="2">
    <source>
        <dbReference type="PROSITE" id="PS50110"/>
    </source>
</evidence>
<dbReference type="Pfam" id="PF04397">
    <property type="entry name" value="LytTR"/>
    <property type="match status" value="1"/>
</dbReference>
<evidence type="ECO:0000256" key="1">
    <source>
        <dbReference type="PROSITE-ProRule" id="PRU00169"/>
    </source>
</evidence>
<dbReference type="Pfam" id="PF00072">
    <property type="entry name" value="Response_reg"/>
    <property type="match status" value="1"/>
</dbReference>
<dbReference type="InterPro" id="IPR001789">
    <property type="entry name" value="Sig_transdc_resp-reg_receiver"/>
</dbReference>
<dbReference type="SMART" id="SM00448">
    <property type="entry name" value="REC"/>
    <property type="match status" value="1"/>
</dbReference>